<dbReference type="InterPro" id="IPR003131">
    <property type="entry name" value="T1-type_BTB"/>
</dbReference>
<dbReference type="GO" id="GO:0051260">
    <property type="term" value="P:protein homooligomerization"/>
    <property type="evidence" value="ECO:0007669"/>
    <property type="project" value="InterPro"/>
</dbReference>
<accession>A0A6C0C8N1</accession>
<dbReference type="Gene3D" id="3.30.710.10">
    <property type="entry name" value="Potassium Channel Kv1.1, Chain A"/>
    <property type="match status" value="1"/>
</dbReference>
<dbReference type="EMBL" id="MN739353">
    <property type="protein sequence ID" value="QHT00160.1"/>
    <property type="molecule type" value="Genomic_DNA"/>
</dbReference>
<evidence type="ECO:0000259" key="1">
    <source>
        <dbReference type="Pfam" id="PF02214"/>
    </source>
</evidence>
<dbReference type="AlphaFoldDB" id="A0A6C0C8N1"/>
<evidence type="ECO:0000313" key="2">
    <source>
        <dbReference type="EMBL" id="QHT00160.1"/>
    </source>
</evidence>
<name>A0A6C0C8N1_9ZZZZ</name>
<feature type="domain" description="Potassium channel tetramerisation-type BTB" evidence="1">
    <location>
        <begin position="3"/>
        <end position="76"/>
    </location>
</feature>
<sequence length="186" mass="21838">MSIRINVSGRIFNVSKETICKSQLFNGMLADCTIDDEIVIDRSAKLFEHMYSYLLDNKYPYPKKYYSELDYYLVSYDINLLYDPDSKWKNECEKLNHKISKMEIVINLTIDSSIETKIKNLPKKCSFPMCYSNRRFPYGVCYAHHGLCCHRSNDPDFDARNGKHCCQNKPYRSGIYCEGHISDYLL</sequence>
<dbReference type="SUPFAM" id="SSF54695">
    <property type="entry name" value="POZ domain"/>
    <property type="match status" value="1"/>
</dbReference>
<protein>
    <recommendedName>
        <fullName evidence="1">Potassium channel tetramerisation-type BTB domain-containing protein</fullName>
    </recommendedName>
</protein>
<organism evidence="2">
    <name type="scientific">viral metagenome</name>
    <dbReference type="NCBI Taxonomy" id="1070528"/>
    <lineage>
        <taxon>unclassified sequences</taxon>
        <taxon>metagenomes</taxon>
        <taxon>organismal metagenomes</taxon>
    </lineage>
</organism>
<reference evidence="2" key="1">
    <citation type="journal article" date="2020" name="Nature">
        <title>Giant virus diversity and host interactions through global metagenomics.</title>
        <authorList>
            <person name="Schulz F."/>
            <person name="Roux S."/>
            <person name="Paez-Espino D."/>
            <person name="Jungbluth S."/>
            <person name="Walsh D.A."/>
            <person name="Denef V.J."/>
            <person name="McMahon K.D."/>
            <person name="Konstantinidis K.T."/>
            <person name="Eloe-Fadrosh E.A."/>
            <person name="Kyrpides N.C."/>
            <person name="Woyke T."/>
        </authorList>
    </citation>
    <scope>NUCLEOTIDE SEQUENCE</scope>
    <source>
        <strain evidence="2">GVMAG-M-3300020192-26</strain>
    </source>
</reference>
<dbReference type="InterPro" id="IPR011333">
    <property type="entry name" value="SKP1/BTB/POZ_sf"/>
</dbReference>
<proteinExistence type="predicted"/>
<dbReference type="Pfam" id="PF02214">
    <property type="entry name" value="BTB_2"/>
    <property type="match status" value="1"/>
</dbReference>